<dbReference type="InterPro" id="IPR013785">
    <property type="entry name" value="Aldolase_TIM"/>
</dbReference>
<dbReference type="SUPFAM" id="SSF51569">
    <property type="entry name" value="Aldolase"/>
    <property type="match status" value="1"/>
</dbReference>
<proteinExistence type="predicted"/>
<evidence type="ECO:0008006" key="3">
    <source>
        <dbReference type="Google" id="ProtNLM"/>
    </source>
</evidence>
<accession>A0AA46I4T5</accession>
<dbReference type="EMBL" id="SOBG01000010">
    <property type="protein sequence ID" value="TDT67397.1"/>
    <property type="molecule type" value="Genomic_DNA"/>
</dbReference>
<gene>
    <name evidence="1" type="ORF">EV215_1951</name>
</gene>
<sequence length="64" mass="7424">MTKEKIVNIHKKGSWLTVRDDVKVLDCTIRDGGLINNYHFSDEFVKKVYETCVKVGVDYFEIGK</sequence>
<organism evidence="1 2">
    <name type="scientific">Hypnocyclicus thermotrophus</name>
    <dbReference type="NCBI Taxonomy" id="1627895"/>
    <lineage>
        <taxon>Bacteria</taxon>
        <taxon>Fusobacteriati</taxon>
        <taxon>Fusobacteriota</taxon>
        <taxon>Fusobacteriia</taxon>
        <taxon>Fusobacteriales</taxon>
        <taxon>Fusobacteriaceae</taxon>
        <taxon>Hypnocyclicus</taxon>
    </lineage>
</organism>
<dbReference type="AlphaFoldDB" id="A0AA46I4T5"/>
<name>A0AA46I4T5_9FUSO</name>
<dbReference type="Proteomes" id="UP000294678">
    <property type="component" value="Unassembled WGS sequence"/>
</dbReference>
<dbReference type="Gene3D" id="3.20.20.70">
    <property type="entry name" value="Aldolase class I"/>
    <property type="match status" value="1"/>
</dbReference>
<feature type="non-terminal residue" evidence="1">
    <location>
        <position position="64"/>
    </location>
</feature>
<evidence type="ECO:0000313" key="2">
    <source>
        <dbReference type="Proteomes" id="UP000294678"/>
    </source>
</evidence>
<reference evidence="1 2" key="1">
    <citation type="submission" date="2019-03" db="EMBL/GenBank/DDBJ databases">
        <title>Genomic Encyclopedia of Type Strains, Phase IV (KMG-IV): sequencing the most valuable type-strain genomes for metagenomic binning, comparative biology and taxonomic classification.</title>
        <authorList>
            <person name="Goeker M."/>
        </authorList>
    </citation>
    <scope>NUCLEOTIDE SEQUENCE [LARGE SCALE GENOMIC DNA]</scope>
    <source>
        <strain evidence="1 2">DSM 100055</strain>
    </source>
</reference>
<evidence type="ECO:0000313" key="1">
    <source>
        <dbReference type="EMBL" id="TDT67397.1"/>
    </source>
</evidence>
<protein>
    <recommendedName>
        <fullName evidence="3">HMGL-like protein</fullName>
    </recommendedName>
</protein>
<keyword evidence="2" id="KW-1185">Reference proteome</keyword>
<comment type="caution">
    <text evidence="1">The sequence shown here is derived from an EMBL/GenBank/DDBJ whole genome shotgun (WGS) entry which is preliminary data.</text>
</comment>